<gene>
    <name evidence="1" type="ORF">L1987_57699</name>
</gene>
<evidence type="ECO:0000313" key="1">
    <source>
        <dbReference type="EMBL" id="KAI3744613.1"/>
    </source>
</evidence>
<accession>A0ACB9DDR1</accession>
<dbReference type="EMBL" id="CM042036">
    <property type="protein sequence ID" value="KAI3744613.1"/>
    <property type="molecule type" value="Genomic_DNA"/>
</dbReference>
<keyword evidence="2" id="KW-1185">Reference proteome</keyword>
<proteinExistence type="predicted"/>
<comment type="caution">
    <text evidence="1">The sequence shown here is derived from an EMBL/GenBank/DDBJ whole genome shotgun (WGS) entry which is preliminary data.</text>
</comment>
<sequence>MRMNQMNTDYHNNRIRSGKNRVTNQDSTASDQAKIDNNIISEQQIKIQQSRLIDPPEVEIEVPLSGPANILARGEIEEEDDSLYEEDNPDDFKREKLDVLTLIQWISLISILSALILILSVLVVKGLHIWEWEVLVLVLICGRLVSGWWCADEDDEEEESLRPGGMVFTVRSVSQGGIVAMHEIPCHGGVDHGSEPEA</sequence>
<reference evidence="1 2" key="2">
    <citation type="journal article" date="2022" name="Mol. Ecol. Resour.">
        <title>The genomes of chicory, endive, great burdock and yacon provide insights into Asteraceae paleo-polyploidization history and plant inulin production.</title>
        <authorList>
            <person name="Fan W."/>
            <person name="Wang S."/>
            <person name="Wang H."/>
            <person name="Wang A."/>
            <person name="Jiang F."/>
            <person name="Liu H."/>
            <person name="Zhao H."/>
            <person name="Xu D."/>
            <person name="Zhang Y."/>
        </authorList>
    </citation>
    <scope>NUCLEOTIDE SEQUENCE [LARGE SCALE GENOMIC DNA]</scope>
    <source>
        <strain evidence="2">cv. Yunnan</strain>
        <tissue evidence="1">Leaves</tissue>
    </source>
</reference>
<protein>
    <submittedName>
        <fullName evidence="1">Uncharacterized protein</fullName>
    </submittedName>
</protein>
<name>A0ACB9DDR1_9ASTR</name>
<evidence type="ECO:0000313" key="2">
    <source>
        <dbReference type="Proteomes" id="UP001056120"/>
    </source>
</evidence>
<organism evidence="1 2">
    <name type="scientific">Smallanthus sonchifolius</name>
    <dbReference type="NCBI Taxonomy" id="185202"/>
    <lineage>
        <taxon>Eukaryota</taxon>
        <taxon>Viridiplantae</taxon>
        <taxon>Streptophyta</taxon>
        <taxon>Embryophyta</taxon>
        <taxon>Tracheophyta</taxon>
        <taxon>Spermatophyta</taxon>
        <taxon>Magnoliopsida</taxon>
        <taxon>eudicotyledons</taxon>
        <taxon>Gunneridae</taxon>
        <taxon>Pentapetalae</taxon>
        <taxon>asterids</taxon>
        <taxon>campanulids</taxon>
        <taxon>Asterales</taxon>
        <taxon>Asteraceae</taxon>
        <taxon>Asteroideae</taxon>
        <taxon>Heliantheae alliance</taxon>
        <taxon>Millerieae</taxon>
        <taxon>Smallanthus</taxon>
    </lineage>
</organism>
<reference evidence="2" key="1">
    <citation type="journal article" date="2022" name="Mol. Ecol. Resour.">
        <title>The genomes of chicory, endive, great burdock and yacon provide insights into Asteraceae palaeo-polyploidization history and plant inulin production.</title>
        <authorList>
            <person name="Fan W."/>
            <person name="Wang S."/>
            <person name="Wang H."/>
            <person name="Wang A."/>
            <person name="Jiang F."/>
            <person name="Liu H."/>
            <person name="Zhao H."/>
            <person name="Xu D."/>
            <person name="Zhang Y."/>
        </authorList>
    </citation>
    <scope>NUCLEOTIDE SEQUENCE [LARGE SCALE GENOMIC DNA]</scope>
    <source>
        <strain evidence="2">cv. Yunnan</strain>
    </source>
</reference>
<dbReference type="Proteomes" id="UP001056120">
    <property type="component" value="Linkage Group LG19"/>
</dbReference>